<dbReference type="SUPFAM" id="SSF51658">
    <property type="entry name" value="Xylose isomerase-like"/>
    <property type="match status" value="1"/>
</dbReference>
<proteinExistence type="predicted"/>
<sequence>MPLPQVGELLRGHGVGAVQLRCAADEPVHPGLSRAERQVVRHQLGDSGLALLGLAPYVTLADGAAGLAAHLDLAFDPGAPALRLMPGGSGAAVAYLTRAAATLAAAAAQARGSGYGCWSRHTTSSGAAPT</sequence>
<protein>
    <submittedName>
        <fullName evidence="1">Uncharacterized protein</fullName>
    </submittedName>
</protein>
<dbReference type="Gene3D" id="3.20.20.150">
    <property type="entry name" value="Divalent-metal-dependent TIM barrel enzymes"/>
    <property type="match status" value="1"/>
</dbReference>
<dbReference type="RefSeq" id="WP_196415421.1">
    <property type="nucleotide sequence ID" value="NZ_JADQTO010000008.1"/>
</dbReference>
<dbReference type="InterPro" id="IPR036237">
    <property type="entry name" value="Xyl_isomerase-like_sf"/>
</dbReference>
<evidence type="ECO:0000313" key="1">
    <source>
        <dbReference type="EMBL" id="MBG0563652.1"/>
    </source>
</evidence>
<comment type="caution">
    <text evidence="1">The sequence shown here is derived from an EMBL/GenBank/DDBJ whole genome shotgun (WGS) entry which is preliminary data.</text>
</comment>
<accession>A0A931FYD2</accession>
<name>A0A931FYD2_9ACTN</name>
<dbReference type="Proteomes" id="UP000598146">
    <property type="component" value="Unassembled WGS sequence"/>
</dbReference>
<gene>
    <name evidence="1" type="ORF">I4J89_19590</name>
</gene>
<keyword evidence="2" id="KW-1185">Reference proteome</keyword>
<dbReference type="EMBL" id="JADQTO010000008">
    <property type="protein sequence ID" value="MBG0563652.1"/>
    <property type="molecule type" value="Genomic_DNA"/>
</dbReference>
<evidence type="ECO:0000313" key="2">
    <source>
        <dbReference type="Proteomes" id="UP000598146"/>
    </source>
</evidence>
<reference evidence="1" key="1">
    <citation type="submission" date="2020-11" db="EMBL/GenBank/DDBJ databases">
        <title>Isolation and identification of active actinomycetes.</title>
        <authorList>
            <person name="Sun X."/>
        </authorList>
    </citation>
    <scope>NUCLEOTIDE SEQUENCE</scope>
    <source>
        <strain evidence="1">NEAU-A11</strain>
    </source>
</reference>
<organism evidence="1 2">
    <name type="scientific">Actinoplanes aureus</name>
    <dbReference type="NCBI Taxonomy" id="2792083"/>
    <lineage>
        <taxon>Bacteria</taxon>
        <taxon>Bacillati</taxon>
        <taxon>Actinomycetota</taxon>
        <taxon>Actinomycetes</taxon>
        <taxon>Micromonosporales</taxon>
        <taxon>Micromonosporaceae</taxon>
        <taxon>Actinoplanes</taxon>
    </lineage>
</organism>
<dbReference type="AlphaFoldDB" id="A0A931FYD2"/>